<protein>
    <submittedName>
        <fullName evidence="4">Exported protein</fullName>
    </submittedName>
</protein>
<feature type="signal peptide" evidence="3">
    <location>
        <begin position="1"/>
        <end position="23"/>
    </location>
</feature>
<dbReference type="AlphaFoldDB" id="E1WZ14"/>
<feature type="chain" id="PRO_5005672942" evidence="3">
    <location>
        <begin position="24"/>
        <end position="855"/>
    </location>
</feature>
<accession>E1WZ14</accession>
<dbReference type="EMBL" id="FQ312005">
    <property type="protein sequence ID" value="CBW26111.1"/>
    <property type="molecule type" value="Genomic_DNA"/>
</dbReference>
<proteinExistence type="predicted"/>
<feature type="coiled-coil region" evidence="1">
    <location>
        <begin position="366"/>
        <end position="426"/>
    </location>
</feature>
<evidence type="ECO:0000313" key="5">
    <source>
        <dbReference type="Proteomes" id="UP000008963"/>
    </source>
</evidence>
<feature type="compositionally biased region" description="Polar residues" evidence="2">
    <location>
        <begin position="496"/>
        <end position="513"/>
    </location>
</feature>
<keyword evidence="5" id="KW-1185">Reference proteome</keyword>
<dbReference type="HOGENOM" id="CLU_333943_0_0_7"/>
<organism evidence="4 5">
    <name type="scientific">Halobacteriovorax marinus (strain ATCC BAA-682 / DSM 15412 / SJ)</name>
    <name type="common">Bacteriovorax marinus</name>
    <dbReference type="NCBI Taxonomy" id="862908"/>
    <lineage>
        <taxon>Bacteria</taxon>
        <taxon>Pseudomonadati</taxon>
        <taxon>Bdellovibrionota</taxon>
        <taxon>Bacteriovoracia</taxon>
        <taxon>Bacteriovoracales</taxon>
        <taxon>Halobacteriovoraceae</taxon>
        <taxon>Halobacteriovorax</taxon>
    </lineage>
</organism>
<gene>
    <name evidence="4" type="ordered locus">BMS_1235</name>
</gene>
<evidence type="ECO:0000256" key="3">
    <source>
        <dbReference type="SAM" id="SignalP"/>
    </source>
</evidence>
<dbReference type="Proteomes" id="UP000008963">
    <property type="component" value="Chromosome"/>
</dbReference>
<feature type="region of interest" description="Disordered" evidence="2">
    <location>
        <begin position="460"/>
        <end position="586"/>
    </location>
</feature>
<dbReference type="KEGG" id="bmx:BMS_1235"/>
<feature type="compositionally biased region" description="Polar residues" evidence="2">
    <location>
        <begin position="535"/>
        <end position="564"/>
    </location>
</feature>
<dbReference type="PATRIC" id="fig|862908.3.peg.1176"/>
<evidence type="ECO:0000256" key="1">
    <source>
        <dbReference type="SAM" id="Coils"/>
    </source>
</evidence>
<feature type="region of interest" description="Disordered" evidence="2">
    <location>
        <begin position="706"/>
        <end position="740"/>
    </location>
</feature>
<keyword evidence="3" id="KW-0732">Signal</keyword>
<feature type="compositionally biased region" description="Low complexity" evidence="2">
    <location>
        <begin position="514"/>
        <end position="531"/>
    </location>
</feature>
<name>E1WZ14_HALMS</name>
<evidence type="ECO:0000256" key="2">
    <source>
        <dbReference type="SAM" id="MobiDB-lite"/>
    </source>
</evidence>
<feature type="compositionally biased region" description="Basic and acidic residues" evidence="2">
    <location>
        <begin position="472"/>
        <end position="482"/>
    </location>
</feature>
<evidence type="ECO:0000313" key="4">
    <source>
        <dbReference type="EMBL" id="CBW26111.1"/>
    </source>
</evidence>
<reference evidence="5" key="1">
    <citation type="journal article" date="2013" name="ISME J.">
        <title>A small predatory core genome in the divergent marine Bacteriovorax marinus SJ and the terrestrial Bdellovibrio bacteriovorus.</title>
        <authorList>
            <person name="Crossman L.C."/>
            <person name="Chen H."/>
            <person name="Cerdeno-Tarraga A.M."/>
            <person name="Brooks K."/>
            <person name="Quail M.A."/>
            <person name="Pineiro S.A."/>
            <person name="Hobley L."/>
            <person name="Sockett R.E."/>
            <person name="Bentley S.D."/>
            <person name="Parkhill J."/>
            <person name="Williams H.N."/>
            <person name="Stine O.C."/>
        </authorList>
    </citation>
    <scope>NUCLEOTIDE SEQUENCE [LARGE SCALE GENOMIC DNA]</scope>
    <source>
        <strain evidence="5">ATCC BAA-682 / DSM 15412 / SJ</strain>
    </source>
</reference>
<keyword evidence="1" id="KW-0175">Coiled coil</keyword>
<sequence>MKIIMKNTLLFLAFILSLDSTLALPYSTERGIQLYTEVPENFYSSNAKRCLEEANKKGTMSELDQKLGCSNHETAEKICSCVDMLFDEDQVKQYLESPGVANLSNMIEGSKSFELERLTPHSLMVSDVNDINMIYEEMGVGACSFGSNDPFFEKVGNKFIGHRDSLKKQALAREDLNRQHQIFNRELKRLGKSNPSRDEIFELSKIVSAESGKDFFLERRINELRSFDVHDEDTTAKNDIRLQIINEYISFHQHEITRGVDSDEFQIDKVSRNVTKESGREGCRNLLSYVSVKKEEDQEKKILEFFSNFFPDSYLDKAVDEQDRAERLNDIQTRNNGLDAILSMRQTPEFKKDILYCSKYNQFKEKMREISENEELKKALVELESLKDNTLLNILSRASSSEDQEIKDVLEKIENLENEIMAKFNMPNKEELQKALMAFKFWKVDKGVKTVVSEDGTLALETSSRPNGGRRSLSDRMNDRTRTIRNSKRVARYVANPSSLSVAGSNNNSSNTAVGSRKSPRPSSSRGNNVRGATAQVNSDMRNSTRSDNYFNRGQNTSQGRSMQNSLSRSEERSGRSFSNGESEDQSYEDFLANRIEKLKRDKLSTEKELSDELASTKESLELAKLREELRKQSEEIAKLTKKKEEVSNSIVEAPSTISRPDPSSFKSPLASALDKAYGAKSNPEDIVARGGDSAASRATAANASYSAPVEGASQGSSSSSSSSNSSSASQSDDGSSVSGISLSSLRSIGEDVQVIDNTSLGEIRPIMVDASFAELSEEEKRLKIEELLETTPEDEVYIEFPDGKVLKFSKKDEENRAKKVDKKNEAIAKELLRNQRREKFSYDRLKEIIDGSKE</sequence>
<feature type="coiled-coil region" evidence="1">
    <location>
        <begin position="589"/>
        <end position="650"/>
    </location>
</feature>